<evidence type="ECO:0000313" key="1">
    <source>
        <dbReference type="EMBL" id="KFO23003.1"/>
    </source>
</evidence>
<keyword evidence="2" id="KW-1185">Reference proteome</keyword>
<sequence length="449" mass="46469">MGVVLGIVRLVLARRGTDEAVVSGPPVETDRVGAAELEIAPGWVTPEDVIVDPEEERARVGVLVLATAVDLVTNEVIIPETSELLTSDVTISDTPGLVSTESVVSDSECGNLEVVLATGILVSAGLSVEVVTVGGIDARVWMAASLVDWRLSLVEAGVERLCVHVVGGSVEGELSAPRVPRVLVELLSSSGPEGTSEAVLATGLLPGSVELGAAGVRRDVVASESVTVWSSVLAPRVWVIWGMLVRPVDSGQDGEEAVLPLVAPVYVGSEVVDRSGLAWAVVPEKGMAVTSVPGRDWAVPVCPPDLWMAVCPAELLSPAGVVWVDADFPGEWVSTSVSENPEDVGVDLGAPESPAVKVCTRVAGDCSEAVGLDSSPEVVVCTLDQGTAEEAEAEKVASWEGVVAPRMSSEGVTVSGIDTHVRVAASLVDWRLSVVKAGVERLCLLRVGG</sequence>
<dbReference type="AlphaFoldDB" id="A0A091CXM2"/>
<dbReference type="EMBL" id="KN123867">
    <property type="protein sequence ID" value="KFO23003.1"/>
    <property type="molecule type" value="Genomic_DNA"/>
</dbReference>
<organism evidence="1 2">
    <name type="scientific">Fukomys damarensis</name>
    <name type="common">Damaraland mole rat</name>
    <name type="synonym">Cryptomys damarensis</name>
    <dbReference type="NCBI Taxonomy" id="885580"/>
    <lineage>
        <taxon>Eukaryota</taxon>
        <taxon>Metazoa</taxon>
        <taxon>Chordata</taxon>
        <taxon>Craniata</taxon>
        <taxon>Vertebrata</taxon>
        <taxon>Euteleostomi</taxon>
        <taxon>Mammalia</taxon>
        <taxon>Eutheria</taxon>
        <taxon>Euarchontoglires</taxon>
        <taxon>Glires</taxon>
        <taxon>Rodentia</taxon>
        <taxon>Hystricomorpha</taxon>
        <taxon>Bathyergidae</taxon>
        <taxon>Fukomys</taxon>
    </lineage>
</organism>
<proteinExistence type="predicted"/>
<dbReference type="Proteomes" id="UP000028990">
    <property type="component" value="Unassembled WGS sequence"/>
</dbReference>
<protein>
    <submittedName>
        <fullName evidence="1">Uncharacterized protein</fullName>
    </submittedName>
</protein>
<evidence type="ECO:0000313" key="2">
    <source>
        <dbReference type="Proteomes" id="UP000028990"/>
    </source>
</evidence>
<accession>A0A091CXM2</accession>
<gene>
    <name evidence="1" type="ORF">H920_15653</name>
</gene>
<name>A0A091CXM2_FUKDA</name>
<reference evidence="1 2" key="1">
    <citation type="submission" date="2013-11" db="EMBL/GenBank/DDBJ databases">
        <title>The Damaraland mole rat (Fukomys damarensis) genome and evolution of African mole rats.</title>
        <authorList>
            <person name="Gladyshev V.N."/>
            <person name="Fang X."/>
        </authorList>
    </citation>
    <scope>NUCLEOTIDE SEQUENCE [LARGE SCALE GENOMIC DNA]</scope>
    <source>
        <tissue evidence="1">Liver</tissue>
    </source>
</reference>